<dbReference type="GO" id="GO:0004386">
    <property type="term" value="F:helicase activity"/>
    <property type="evidence" value="ECO:0007669"/>
    <property type="project" value="UniProtKB-KW"/>
</dbReference>
<dbReference type="Gene3D" id="3.40.50.300">
    <property type="entry name" value="P-loop containing nucleotide triphosphate hydrolases"/>
    <property type="match status" value="2"/>
</dbReference>
<dbReference type="Pfam" id="PF00271">
    <property type="entry name" value="Helicase_C"/>
    <property type="match status" value="1"/>
</dbReference>
<keyword evidence="2" id="KW-0347">Helicase</keyword>
<sequence length="1008" mass="113932">MNTQLTSWDQVDNIGDYLGMFGNDLIRRLNEEYIPVHHPVNDPYLPILDEIQRPLFAAQAHVVTALYKGFQKSRRLLVCGEMGTGKTSVSIGVFYAAIQTMLQGVGRVLYMVPNHLVKKTKREIQMLLKDKCQVTFLNNYKDVLNLKDSGVFKQKPRKIEVYIIARDTAKLGFTYELAAKRVQRTYKKKVERKGAEDTFYPTTAFSGWVCPECGGQLMKEVDDSLLPMEDEDFFDKHGKPVRRTYNLKCTNKIKKVSAVHYEVDPDGRKMKRVEFKEKLCGSPLWQAKNRDKRNISGELVGATGGAPRRVSPADLMKRYFKRSFDLCIGDECHELAGGSAQAHAFHVFMNCAKYSLAMTGTLSNGYASSLFELFFRMFPQRMIENGFRWGEVSKWIDLYGVRERTVKIKKDNTLNSSSNGTTKRVSVKELASIGPQLFTDFLSDVACFIQMGDIFEVLPELKEGPVNVSMEGSRTFMNGKARIERKAGKKKRKICKSMRLVAPPWYLEANLNMVENLLRQQIDKDLRATGQSLLLGSLVNTLLSYPDLPFNFNGIYHPDTGDCIVPDHYRLSDRVIYPKEQQLLKFVKGQLKLGRKVCIFSVFTGKGGTHERLEMLLQERGIKTAILRSTVPGKEREEWIAAREREGVQVLLTHPKLVSTGLDLLGFPTLYFYQTGYKVNDIRQASRRHFRIGQKNLCLTLYSAYKNTMQELALNLMAAKMSTAMALEGKFSQDGLSALTSSAGGGSIAAELAKRFVGNQVEGVESAESIWGTMTIDAEALAPAAPIELPAAQAAEEYDIFSMISEIKKPAEKAAVLLTEVEVTPKPARREMVMQHAEEGQRVVRKKDWIAEFQETTFTSYFHSTLDLTTPITTAQEVATTEDQNPIVRYTTATLREALLLWAADHIPQDTLNRFQEQIHFVEEQVSQGVVGFTLQQYDGNCALIWHAEQVSSDEVQFRRWLYQLTCKPVPSQKVDLSVSGSKSSTVKSKQNVRKTYRVSTDQIAMDF</sequence>
<evidence type="ECO:0000313" key="2">
    <source>
        <dbReference type="EMBL" id="MFB5268218.1"/>
    </source>
</evidence>
<dbReference type="InterPro" id="IPR014001">
    <property type="entry name" value="Helicase_ATP-bd"/>
</dbReference>
<organism evidence="2 3">
    <name type="scientific">Paenibacillus enshidis</name>
    <dbReference type="NCBI Taxonomy" id="1458439"/>
    <lineage>
        <taxon>Bacteria</taxon>
        <taxon>Bacillati</taxon>
        <taxon>Bacillota</taxon>
        <taxon>Bacilli</taxon>
        <taxon>Bacillales</taxon>
        <taxon>Paenibacillaceae</taxon>
        <taxon>Paenibacillus</taxon>
    </lineage>
</organism>
<feature type="domain" description="Helicase C-terminal" evidence="1">
    <location>
        <begin position="579"/>
        <end position="737"/>
    </location>
</feature>
<comment type="caution">
    <text evidence="2">The sequence shown here is derived from an EMBL/GenBank/DDBJ whole genome shotgun (WGS) entry which is preliminary data.</text>
</comment>
<reference evidence="2 3" key="1">
    <citation type="submission" date="2024-09" db="EMBL/GenBank/DDBJ databases">
        <title>Paenibacillus zeirhizospherea sp. nov., isolated from surface of the maize (Zea mays) roots in a horticulture field, Hungary.</title>
        <authorList>
            <person name="Marton D."/>
            <person name="Farkas M."/>
            <person name="Bedics A."/>
            <person name="Toth E."/>
            <person name="Tancsics A."/>
            <person name="Boka K."/>
            <person name="Maroti G."/>
            <person name="Kriszt B."/>
            <person name="Cserhati M."/>
        </authorList>
    </citation>
    <scope>NUCLEOTIDE SEQUENCE [LARGE SCALE GENOMIC DNA]</scope>
    <source>
        <strain evidence="2 3">KCTC 33519</strain>
    </source>
</reference>
<keyword evidence="3" id="KW-1185">Reference proteome</keyword>
<name>A0ABV5AVI1_9BACL</name>
<dbReference type="InterPro" id="IPR027417">
    <property type="entry name" value="P-loop_NTPase"/>
</dbReference>
<dbReference type="PROSITE" id="PS51194">
    <property type="entry name" value="HELICASE_CTER"/>
    <property type="match status" value="1"/>
</dbReference>
<proteinExistence type="predicted"/>
<evidence type="ECO:0000313" key="3">
    <source>
        <dbReference type="Proteomes" id="UP001580346"/>
    </source>
</evidence>
<accession>A0ABV5AVI1</accession>
<dbReference type="SUPFAM" id="SSF52540">
    <property type="entry name" value="P-loop containing nucleoside triphosphate hydrolases"/>
    <property type="match status" value="2"/>
</dbReference>
<gene>
    <name evidence="2" type="ORF">ACE41H_15735</name>
</gene>
<dbReference type="RefSeq" id="WP_375356375.1">
    <property type="nucleotide sequence ID" value="NZ_JBHHMI010000013.1"/>
</dbReference>
<evidence type="ECO:0000259" key="1">
    <source>
        <dbReference type="PROSITE" id="PS51194"/>
    </source>
</evidence>
<dbReference type="EMBL" id="JBHHMI010000013">
    <property type="protein sequence ID" value="MFB5268218.1"/>
    <property type="molecule type" value="Genomic_DNA"/>
</dbReference>
<dbReference type="PANTHER" id="PTHR10799">
    <property type="entry name" value="SNF2/RAD54 HELICASE FAMILY"/>
    <property type="match status" value="1"/>
</dbReference>
<keyword evidence="2" id="KW-0547">Nucleotide-binding</keyword>
<keyword evidence="2" id="KW-0067">ATP-binding</keyword>
<dbReference type="InterPro" id="IPR001650">
    <property type="entry name" value="Helicase_C-like"/>
</dbReference>
<protein>
    <submittedName>
        <fullName evidence="2">DEAD/DEAH box helicase</fullName>
    </submittedName>
</protein>
<dbReference type="SMART" id="SM00487">
    <property type="entry name" value="DEXDc"/>
    <property type="match status" value="1"/>
</dbReference>
<keyword evidence="2" id="KW-0378">Hydrolase</keyword>
<dbReference type="Proteomes" id="UP001580346">
    <property type="component" value="Unassembled WGS sequence"/>
</dbReference>